<comment type="subunit">
    <text evidence="4">Homotetramer.</text>
</comment>
<comment type="pathway">
    <text evidence="2 9">Cofactor biosynthesis; thiamine diphosphate biosynthesis.</text>
</comment>
<evidence type="ECO:0000256" key="3">
    <source>
        <dbReference type="ARBA" id="ARBA00010264"/>
    </source>
</evidence>
<dbReference type="SUPFAM" id="SSF48613">
    <property type="entry name" value="Heme oxygenase-like"/>
    <property type="match status" value="1"/>
</dbReference>
<dbReference type="UniPathway" id="UPA00060"/>
<evidence type="ECO:0000256" key="8">
    <source>
        <dbReference type="ARBA" id="ARBA00048337"/>
    </source>
</evidence>
<feature type="domain" description="Thiaminase-2/PQQC" evidence="10">
    <location>
        <begin position="10"/>
        <end position="215"/>
    </location>
</feature>
<evidence type="ECO:0000256" key="2">
    <source>
        <dbReference type="ARBA" id="ARBA00004948"/>
    </source>
</evidence>
<comment type="caution">
    <text evidence="11">The sequence shown here is derived from an EMBL/GenBank/DDBJ whole genome shotgun (WGS) entry which is preliminary data.</text>
</comment>
<evidence type="ECO:0000256" key="6">
    <source>
        <dbReference type="ARBA" id="ARBA00013647"/>
    </source>
</evidence>
<comment type="catalytic activity">
    <reaction evidence="1 9">
        <text>4-amino-5-aminomethyl-2-methylpyrimidine + H2O = 4-amino-5-hydroxymethyl-2-methylpyrimidine + NH4(+)</text>
        <dbReference type="Rhea" id="RHEA:31799"/>
        <dbReference type="ChEBI" id="CHEBI:15377"/>
        <dbReference type="ChEBI" id="CHEBI:16892"/>
        <dbReference type="ChEBI" id="CHEBI:28938"/>
        <dbReference type="ChEBI" id="CHEBI:63416"/>
        <dbReference type="EC" id="3.5.99.2"/>
    </reaction>
</comment>
<dbReference type="PATRIC" id="fig|1423739.3.peg.2625"/>
<dbReference type="RefSeq" id="WP_057864126.1">
    <property type="nucleotide sequence ID" value="NZ_AZEY01000028.1"/>
</dbReference>
<dbReference type="Pfam" id="PF03070">
    <property type="entry name" value="TENA_THI-4"/>
    <property type="match status" value="1"/>
</dbReference>
<dbReference type="EMBL" id="AZEY01000028">
    <property type="protein sequence ID" value="KRL68005.1"/>
    <property type="molecule type" value="Genomic_DNA"/>
</dbReference>
<comment type="similarity">
    <text evidence="3 9">Belongs to the TenA family.</text>
</comment>
<dbReference type="InterPro" id="IPR050967">
    <property type="entry name" value="Thiamine_Salvage_TenA"/>
</dbReference>
<reference evidence="11 12" key="1">
    <citation type="journal article" date="2015" name="Genome Announc.">
        <title>Expanding the biotechnology potential of lactobacilli through comparative genomics of 213 strains and associated genera.</title>
        <authorList>
            <person name="Sun Z."/>
            <person name="Harris H.M."/>
            <person name="McCann A."/>
            <person name="Guo C."/>
            <person name="Argimon S."/>
            <person name="Zhang W."/>
            <person name="Yang X."/>
            <person name="Jeffery I.B."/>
            <person name="Cooney J.C."/>
            <person name="Kagawa T.F."/>
            <person name="Liu W."/>
            <person name="Song Y."/>
            <person name="Salvetti E."/>
            <person name="Wrobel A."/>
            <person name="Rasinkangas P."/>
            <person name="Parkhill J."/>
            <person name="Rea M.C."/>
            <person name="O'Sullivan O."/>
            <person name="Ritari J."/>
            <person name="Douillard F.P."/>
            <person name="Paul Ross R."/>
            <person name="Yang R."/>
            <person name="Briner A.E."/>
            <person name="Felis G.E."/>
            <person name="de Vos W.M."/>
            <person name="Barrangou R."/>
            <person name="Klaenhammer T.R."/>
            <person name="Caufield P.W."/>
            <person name="Cui Y."/>
            <person name="Zhang H."/>
            <person name="O'Toole P.W."/>
        </authorList>
    </citation>
    <scope>NUCLEOTIDE SEQUENCE [LARGE SCALE GENOMIC DNA]</scope>
    <source>
        <strain evidence="11 12">DSM 14421</strain>
    </source>
</reference>
<dbReference type="PANTHER" id="PTHR43198:SF2">
    <property type="entry name" value="SI:CH1073-67J19.1-RELATED"/>
    <property type="match status" value="1"/>
</dbReference>
<proteinExistence type="inferred from homology"/>
<dbReference type="GO" id="GO:0009228">
    <property type="term" value="P:thiamine biosynthetic process"/>
    <property type="evidence" value="ECO:0007669"/>
    <property type="project" value="UniProtKB-KW"/>
</dbReference>
<dbReference type="AlphaFoldDB" id="A0A0R1SNX9"/>
<evidence type="ECO:0000256" key="5">
    <source>
        <dbReference type="ARBA" id="ARBA00012684"/>
    </source>
</evidence>
<dbReference type="STRING" id="1423739.FC85_GL002524"/>
<dbReference type="CDD" id="cd19364">
    <property type="entry name" value="TenA_C_BsTenA-like"/>
    <property type="match status" value="1"/>
</dbReference>
<evidence type="ECO:0000259" key="10">
    <source>
        <dbReference type="Pfam" id="PF03070"/>
    </source>
</evidence>
<comment type="catalytic activity">
    <reaction evidence="8 9">
        <text>thiamine + H2O = 5-(2-hydroxyethyl)-4-methylthiazole + 4-amino-5-hydroxymethyl-2-methylpyrimidine + H(+)</text>
        <dbReference type="Rhea" id="RHEA:17509"/>
        <dbReference type="ChEBI" id="CHEBI:15377"/>
        <dbReference type="ChEBI" id="CHEBI:15378"/>
        <dbReference type="ChEBI" id="CHEBI:16892"/>
        <dbReference type="ChEBI" id="CHEBI:17957"/>
        <dbReference type="ChEBI" id="CHEBI:18385"/>
        <dbReference type="EC" id="3.5.99.2"/>
    </reaction>
</comment>
<sequence length="220" mass="25277">MPEITQSMHQLAEPLWQESFNHPFIKELAAGNLPTDTFRYYLKQDRYYLQNFGDLHKQIADHISSPKIKEFLYAGAEGLHDDEADVRKTFFQELAITPAEIEATPIAPNAYSYVSHMYHELHEGSPARAAAALLPCYWLYNEIGKKLIKNGSPVKIYQQFIDTYDSDGFTDATNEMIKIVDELGAAANSDEQKGMKTAFVRSSWFELHFWGMAYEHQQWA</sequence>
<dbReference type="InterPro" id="IPR016084">
    <property type="entry name" value="Haem_Oase-like_multi-hlx"/>
</dbReference>
<dbReference type="InterPro" id="IPR004305">
    <property type="entry name" value="Thiaminase-2/PQQC"/>
</dbReference>
<gene>
    <name evidence="11" type="ORF">FC85_GL002524</name>
</gene>
<protein>
    <recommendedName>
        <fullName evidence="6 9">Aminopyrimidine aminohydrolase</fullName>
        <ecNumber evidence="5 9">3.5.99.2</ecNumber>
    </recommendedName>
</protein>
<comment type="function">
    <text evidence="9">Catalyzes an amino-pyrimidine hydrolysis reaction at the C5' of the pyrimidine moiety of thiamine compounds, a reaction that is part of a thiamine salvage pathway.</text>
</comment>
<evidence type="ECO:0000256" key="4">
    <source>
        <dbReference type="ARBA" id="ARBA00011881"/>
    </source>
</evidence>
<organism evidence="11 12">
    <name type="scientific">Lentilactobacillus diolivorans DSM 14421</name>
    <dbReference type="NCBI Taxonomy" id="1423739"/>
    <lineage>
        <taxon>Bacteria</taxon>
        <taxon>Bacillati</taxon>
        <taxon>Bacillota</taxon>
        <taxon>Bacilli</taxon>
        <taxon>Lactobacillales</taxon>
        <taxon>Lactobacillaceae</taxon>
        <taxon>Lentilactobacillus</taxon>
    </lineage>
</organism>
<keyword evidence="9" id="KW-0378">Hydrolase</keyword>
<evidence type="ECO:0000313" key="11">
    <source>
        <dbReference type="EMBL" id="KRL68005.1"/>
    </source>
</evidence>
<dbReference type="PANTHER" id="PTHR43198">
    <property type="entry name" value="BIFUNCTIONAL TH2 PROTEIN"/>
    <property type="match status" value="1"/>
</dbReference>
<dbReference type="EC" id="3.5.99.2" evidence="5 9"/>
<dbReference type="InterPro" id="IPR027574">
    <property type="entry name" value="Thiaminase_II"/>
</dbReference>
<accession>A0A0R1SNX9</accession>
<evidence type="ECO:0000256" key="7">
    <source>
        <dbReference type="ARBA" id="ARBA00022977"/>
    </source>
</evidence>
<dbReference type="GO" id="GO:0009229">
    <property type="term" value="P:thiamine diphosphate biosynthetic process"/>
    <property type="evidence" value="ECO:0007669"/>
    <property type="project" value="UniProtKB-UniPathway"/>
</dbReference>
<evidence type="ECO:0000256" key="1">
    <source>
        <dbReference type="ARBA" id="ARBA00001881"/>
    </source>
</evidence>
<keyword evidence="7 9" id="KW-0784">Thiamine biosynthesis</keyword>
<name>A0A0R1SNX9_9LACO</name>
<dbReference type="Gene3D" id="1.20.910.10">
    <property type="entry name" value="Heme oxygenase-like"/>
    <property type="match status" value="1"/>
</dbReference>
<dbReference type="NCBIfam" id="TIGR04306">
    <property type="entry name" value="salvage_TenA"/>
    <property type="match status" value="1"/>
</dbReference>
<evidence type="ECO:0000256" key="9">
    <source>
        <dbReference type="RuleBase" id="RU363093"/>
    </source>
</evidence>
<evidence type="ECO:0000313" key="12">
    <source>
        <dbReference type="Proteomes" id="UP000052013"/>
    </source>
</evidence>
<dbReference type="GO" id="GO:0050334">
    <property type="term" value="F:thiaminase activity"/>
    <property type="evidence" value="ECO:0007669"/>
    <property type="project" value="UniProtKB-EC"/>
</dbReference>
<dbReference type="Proteomes" id="UP000052013">
    <property type="component" value="Unassembled WGS sequence"/>
</dbReference>
<dbReference type="GO" id="GO:0005829">
    <property type="term" value="C:cytosol"/>
    <property type="evidence" value="ECO:0007669"/>
    <property type="project" value="TreeGrafter"/>
</dbReference>